<gene>
    <name evidence="33 34 35" type="primary">NUDT19</name>
</gene>
<evidence type="ECO:0000256" key="29">
    <source>
        <dbReference type="ARBA" id="ARBA00049284"/>
    </source>
</evidence>
<evidence type="ECO:0000256" key="11">
    <source>
        <dbReference type="ARBA" id="ARBA00044967"/>
    </source>
</evidence>
<evidence type="ECO:0000256" key="12">
    <source>
        <dbReference type="ARBA" id="ARBA00045809"/>
    </source>
</evidence>
<evidence type="ECO:0000256" key="10">
    <source>
        <dbReference type="ARBA" id="ARBA00044908"/>
    </source>
</evidence>
<comment type="catalytic activity">
    <reaction evidence="26">
        <text>hexadecanoyl-CoA + H2O = S-hexadecanoyl-4'-phosphopantetheine + adenosine 3',5'-bisphosphate + 2 H(+)</text>
        <dbReference type="Rhea" id="RHEA:50032"/>
        <dbReference type="ChEBI" id="CHEBI:15377"/>
        <dbReference type="ChEBI" id="CHEBI:15378"/>
        <dbReference type="ChEBI" id="CHEBI:57379"/>
        <dbReference type="ChEBI" id="CHEBI:58343"/>
        <dbReference type="ChEBI" id="CHEBI:132018"/>
    </reaction>
    <physiologicalReaction direction="left-to-right" evidence="26">
        <dbReference type="Rhea" id="RHEA:50033"/>
    </physiologicalReaction>
</comment>
<evidence type="ECO:0000256" key="19">
    <source>
        <dbReference type="ARBA" id="ARBA00047666"/>
    </source>
</evidence>
<dbReference type="RefSeq" id="XP_033796865.1">
    <property type="nucleotide sequence ID" value="XM_033940974.1"/>
</dbReference>
<evidence type="ECO:0000256" key="17">
    <source>
        <dbReference type="ARBA" id="ARBA00047511"/>
    </source>
</evidence>
<comment type="catalytic activity">
    <reaction evidence="15">
        <text>tetradecanoyl-CoA + H2O = tetradecanoyl-4'-phosphopantetheine + adenosine 3',5'-bisphosphate + 2 H(+)</text>
        <dbReference type="Rhea" id="RHEA:50028"/>
        <dbReference type="ChEBI" id="CHEBI:15377"/>
        <dbReference type="ChEBI" id="CHEBI:15378"/>
        <dbReference type="ChEBI" id="CHEBI:57385"/>
        <dbReference type="ChEBI" id="CHEBI:58343"/>
        <dbReference type="ChEBI" id="CHEBI:132017"/>
    </reaction>
    <physiologicalReaction direction="left-to-right" evidence="15">
        <dbReference type="Rhea" id="RHEA:50029"/>
    </physiologicalReaction>
</comment>
<comment type="similarity">
    <text evidence="3">Belongs to the Nudix hydrolase family.</text>
</comment>
<evidence type="ECO:0000256" key="13">
    <source>
        <dbReference type="ARBA" id="ARBA00047289"/>
    </source>
</evidence>
<evidence type="ECO:0000256" key="5">
    <source>
        <dbReference type="ARBA" id="ARBA00022801"/>
    </source>
</evidence>
<dbReference type="GO" id="GO:0005739">
    <property type="term" value="C:mitochondrion"/>
    <property type="evidence" value="ECO:0007669"/>
    <property type="project" value="TreeGrafter"/>
</dbReference>
<evidence type="ECO:0000313" key="32">
    <source>
        <dbReference type="Proteomes" id="UP000515159"/>
    </source>
</evidence>
<dbReference type="PANTHER" id="PTHR12318:SF0">
    <property type="entry name" value="ACYL-COENZYME A DIPHOSPHATASE NUDT19"/>
    <property type="match status" value="1"/>
</dbReference>
<dbReference type="PROSITE" id="PS51462">
    <property type="entry name" value="NUDIX"/>
    <property type="match status" value="1"/>
</dbReference>
<evidence type="ECO:0000256" key="7">
    <source>
        <dbReference type="ARBA" id="ARBA00023211"/>
    </source>
</evidence>
<evidence type="ECO:0000256" key="3">
    <source>
        <dbReference type="ARBA" id="ARBA00005582"/>
    </source>
</evidence>
<evidence type="ECO:0000256" key="15">
    <source>
        <dbReference type="ARBA" id="ARBA00047403"/>
    </source>
</evidence>
<comment type="catalytic activity">
    <reaction evidence="19">
        <text>propanoyl-CoA + H2O = propanoyl-4'-phosphopantetheine + adenosine 3',5'-bisphosphate + 2 H(+)</text>
        <dbReference type="Rhea" id="RHEA:67464"/>
        <dbReference type="ChEBI" id="CHEBI:15377"/>
        <dbReference type="ChEBI" id="CHEBI:15378"/>
        <dbReference type="ChEBI" id="CHEBI:57392"/>
        <dbReference type="ChEBI" id="CHEBI:58343"/>
        <dbReference type="ChEBI" id="CHEBI:172362"/>
    </reaction>
    <physiologicalReaction direction="left-to-right" evidence="19">
        <dbReference type="Rhea" id="RHEA:67465"/>
    </physiologicalReaction>
</comment>
<dbReference type="PANTHER" id="PTHR12318">
    <property type="entry name" value="TESTOSTERONE-REGULATED PROTEIN RP2"/>
    <property type="match status" value="1"/>
</dbReference>
<evidence type="ECO:0000313" key="35">
    <source>
        <dbReference type="RefSeq" id="XP_033796866.1"/>
    </source>
</evidence>
<dbReference type="RefSeq" id="XP_033796864.1">
    <property type="nucleotide sequence ID" value="XM_033940973.1"/>
</dbReference>
<dbReference type="CTD" id="390916"/>
<dbReference type="Gene3D" id="3.90.79.10">
    <property type="entry name" value="Nucleoside Triphosphate Pyrophosphohydrolase"/>
    <property type="match status" value="1"/>
</dbReference>
<evidence type="ECO:0000256" key="1">
    <source>
        <dbReference type="ARBA" id="ARBA00001936"/>
    </source>
</evidence>
<proteinExistence type="inferred from homology"/>
<comment type="catalytic activity">
    <reaction evidence="18">
        <text>4,8-dimethylnonanoyl-CoA + H2O = S-(4,8-dimethylnonanoyl)-4'-phosphopantetheine + adenosine 3',5'-bisphosphate + 2 H(+)</text>
        <dbReference type="Rhea" id="RHEA:67524"/>
        <dbReference type="ChEBI" id="CHEBI:15377"/>
        <dbReference type="ChEBI" id="CHEBI:15378"/>
        <dbReference type="ChEBI" id="CHEBI:58343"/>
        <dbReference type="ChEBI" id="CHEBI:77061"/>
        <dbReference type="ChEBI" id="CHEBI:172385"/>
    </reaction>
    <physiologicalReaction direction="left-to-right" evidence="18">
        <dbReference type="Rhea" id="RHEA:67525"/>
    </physiologicalReaction>
</comment>
<evidence type="ECO:0000259" key="31">
    <source>
        <dbReference type="PROSITE" id="PS51462"/>
    </source>
</evidence>
<evidence type="ECO:0000256" key="26">
    <source>
        <dbReference type="ARBA" id="ARBA00048828"/>
    </source>
</evidence>
<comment type="catalytic activity">
    <reaction evidence="10">
        <text>CoA + H2O = (R)-4'-phosphopantetheine + adenosine 3',5'-bisphosphate + 2 H(+)</text>
        <dbReference type="Rhea" id="RHEA:64988"/>
        <dbReference type="ChEBI" id="CHEBI:15377"/>
        <dbReference type="ChEBI" id="CHEBI:15378"/>
        <dbReference type="ChEBI" id="CHEBI:57287"/>
        <dbReference type="ChEBI" id="CHEBI:58343"/>
        <dbReference type="ChEBI" id="CHEBI:61723"/>
        <dbReference type="EC" id="3.6.1.77"/>
    </reaction>
    <physiologicalReaction direction="left-to-right" evidence="10">
        <dbReference type="Rhea" id="RHEA:64989"/>
    </physiologicalReaction>
</comment>
<dbReference type="GO" id="GO:0010945">
    <property type="term" value="F:coenzyme A diphosphatase activity"/>
    <property type="evidence" value="ECO:0007669"/>
    <property type="project" value="UniProtKB-EC"/>
</dbReference>
<dbReference type="OrthoDB" id="1695362at2759"/>
<name>A0A6P8QLU1_GEOSA</name>
<evidence type="ECO:0000313" key="33">
    <source>
        <dbReference type="RefSeq" id="XP_033796864.1"/>
    </source>
</evidence>
<evidence type="ECO:0000256" key="24">
    <source>
        <dbReference type="ARBA" id="ARBA00048624"/>
    </source>
</evidence>
<evidence type="ECO:0000256" key="8">
    <source>
        <dbReference type="ARBA" id="ARBA00026208"/>
    </source>
</evidence>
<dbReference type="GO" id="GO:0046872">
    <property type="term" value="F:metal ion binding"/>
    <property type="evidence" value="ECO:0007669"/>
    <property type="project" value="UniProtKB-KW"/>
</dbReference>
<dbReference type="RefSeq" id="XP_033796866.1">
    <property type="nucleotide sequence ID" value="XM_033940975.1"/>
</dbReference>
<dbReference type="InterPro" id="IPR039121">
    <property type="entry name" value="NUDT19"/>
</dbReference>
<evidence type="ECO:0000256" key="20">
    <source>
        <dbReference type="ARBA" id="ARBA00047708"/>
    </source>
</evidence>
<dbReference type="AlphaFoldDB" id="A0A6P8QLU1"/>
<dbReference type="KEGG" id="gsh:117358971"/>
<sequence length="392" mass="45227">MNVTLKHWREAASLIITGGLRDTNAVLKHNHVSSLKKPSRQTWLPKTAFDYEVLLLQRSTASSFMPDTYVFPGGLVDDSDFCSDWMDVFKLHKHKPNFGLSSVKQNPSSRPPVFLTDRTKFGSPVSGDVAFRICAIRETFEESGILLVIPNSCDINSNERFTKVIEHDQKELAKWRLKVQSSPAHFIHLCTELGCMPNIWALHEWGNWLTPVASKNIKKRRYDTAFFICCLEDKQYTEDDQKEIVSFKWLAPPEAIKLFSDKKIQLGPPQFYELSRICHFSSLRELHRFSLHRALEGCECWLPVILFTSDGGILLLPGDELYPEEPDWTGAKKPPVLTTDKKREDLRKKDSRLHRVEFGHDLTIYMNIEPKYKHIYPLLMDSKDAVDYNSQL</sequence>
<evidence type="ECO:0000256" key="22">
    <source>
        <dbReference type="ARBA" id="ARBA00048360"/>
    </source>
</evidence>
<evidence type="ECO:0000256" key="16">
    <source>
        <dbReference type="ARBA" id="ARBA00047466"/>
    </source>
</evidence>
<feature type="domain" description="Nudix hydrolase" evidence="31">
    <location>
        <begin position="35"/>
        <end position="272"/>
    </location>
</feature>
<evidence type="ECO:0000256" key="2">
    <source>
        <dbReference type="ARBA" id="ARBA00001946"/>
    </source>
</evidence>
<comment type="catalytic activity">
    <reaction evidence="14">
        <text>malonyl-CoA + H2O = malonyl-4'-phosphopantetheine + adenosine 3',5'-bisphosphate + 2 H(+)</text>
        <dbReference type="Rhea" id="RHEA:67468"/>
        <dbReference type="ChEBI" id="CHEBI:15377"/>
        <dbReference type="ChEBI" id="CHEBI:15378"/>
        <dbReference type="ChEBI" id="CHEBI:57384"/>
        <dbReference type="ChEBI" id="CHEBI:58343"/>
        <dbReference type="ChEBI" id="CHEBI:172363"/>
    </reaction>
    <physiologicalReaction direction="left-to-right" evidence="14">
        <dbReference type="Rhea" id="RHEA:67469"/>
    </physiologicalReaction>
</comment>
<dbReference type="InterPro" id="IPR015797">
    <property type="entry name" value="NUDIX_hydrolase-like_dom_sf"/>
</dbReference>
<dbReference type="CDD" id="cd18870">
    <property type="entry name" value="NUDIX_AcylCoAdiphos_Nudt19"/>
    <property type="match status" value="1"/>
</dbReference>
<evidence type="ECO:0000256" key="27">
    <source>
        <dbReference type="ARBA" id="ARBA00048882"/>
    </source>
</evidence>
<comment type="catalytic activity">
    <reaction evidence="24">
        <text>succinyl-CoA + H2O = succinyl-4'-phosphopantetheine + adenosine 3',5'-bisphosphate + 2 H(+)</text>
        <dbReference type="Rhea" id="RHEA:67472"/>
        <dbReference type="ChEBI" id="CHEBI:15377"/>
        <dbReference type="ChEBI" id="CHEBI:15378"/>
        <dbReference type="ChEBI" id="CHEBI:57292"/>
        <dbReference type="ChEBI" id="CHEBI:58343"/>
        <dbReference type="ChEBI" id="CHEBI:172364"/>
    </reaction>
    <physiologicalReaction direction="left-to-right" evidence="24">
        <dbReference type="Rhea" id="RHEA:67473"/>
    </physiologicalReaction>
</comment>
<comment type="catalytic activity">
    <reaction evidence="17">
        <text>(6Z)-octenoyl-CoA + H2O = S-(6Z-octenoyl)-4'-phosphopantetheine + adenosine 3',5'-bisphosphate + 2 H(+)</text>
        <dbReference type="Rhea" id="RHEA:67528"/>
        <dbReference type="ChEBI" id="CHEBI:15377"/>
        <dbReference type="ChEBI" id="CHEBI:15378"/>
        <dbReference type="ChEBI" id="CHEBI:58343"/>
        <dbReference type="ChEBI" id="CHEBI:172383"/>
        <dbReference type="ChEBI" id="CHEBI:172384"/>
    </reaction>
    <physiologicalReaction direction="left-to-right" evidence="17">
        <dbReference type="Rhea" id="RHEA:67529"/>
    </physiologicalReaction>
</comment>
<comment type="catalytic activity">
    <reaction evidence="20">
        <text>(9Z,12Z)-octadecadienoyl-CoA + H2O = S-(9Z,12Z-octadecadienoyl)-4'-phosphopantetheine + adenosine 3',5'-bisphosphate + 2 H(+)</text>
        <dbReference type="Rhea" id="RHEA:67536"/>
        <dbReference type="ChEBI" id="CHEBI:15377"/>
        <dbReference type="ChEBI" id="CHEBI:15378"/>
        <dbReference type="ChEBI" id="CHEBI:57383"/>
        <dbReference type="ChEBI" id="CHEBI:58343"/>
        <dbReference type="ChEBI" id="CHEBI:172387"/>
    </reaction>
    <physiologicalReaction direction="left-to-right" evidence="20">
        <dbReference type="Rhea" id="RHEA:67537"/>
    </physiologicalReaction>
</comment>
<keyword evidence="4" id="KW-0479">Metal-binding</keyword>
<comment type="catalytic activity">
    <reaction evidence="30">
        <text>(9Z)-hexadecenoyl-CoA + H2O = S-(9Z-hexadecenoyl)-4'-phosphopantetheine + adenosine 3',5'-bisphosphate + 2 H(+)</text>
        <dbReference type="Rhea" id="RHEA:67540"/>
        <dbReference type="ChEBI" id="CHEBI:15377"/>
        <dbReference type="ChEBI" id="CHEBI:15378"/>
        <dbReference type="ChEBI" id="CHEBI:58343"/>
        <dbReference type="ChEBI" id="CHEBI:61540"/>
        <dbReference type="ChEBI" id="CHEBI:172388"/>
    </reaction>
    <physiologicalReaction direction="left-to-right" evidence="30">
        <dbReference type="Rhea" id="RHEA:67541"/>
    </physiologicalReaction>
</comment>
<dbReference type="EC" id="3.6.1.77" evidence="11"/>
<evidence type="ECO:0000256" key="14">
    <source>
        <dbReference type="ARBA" id="ARBA00047369"/>
    </source>
</evidence>
<dbReference type="InterPro" id="IPR000086">
    <property type="entry name" value="NUDIX_hydrolase_dom"/>
</dbReference>
<keyword evidence="6" id="KW-0460">Magnesium</keyword>
<keyword evidence="7" id="KW-0464">Manganese</keyword>
<keyword evidence="5" id="KW-0378">Hydrolase</keyword>
<comment type="catalytic activity">
    <reaction evidence="21">
        <text>dodecanoyl-CoA + H2O = S-dodecanoyl-4'-phosphopantetheine + adenosine 3',5'-bisphosphate + 2 H(+)</text>
        <dbReference type="Rhea" id="RHEA:50024"/>
        <dbReference type="ChEBI" id="CHEBI:15377"/>
        <dbReference type="ChEBI" id="CHEBI:15378"/>
        <dbReference type="ChEBI" id="CHEBI:57375"/>
        <dbReference type="ChEBI" id="CHEBI:58343"/>
        <dbReference type="ChEBI" id="CHEBI:132015"/>
    </reaction>
    <physiologicalReaction direction="left-to-right" evidence="21">
        <dbReference type="Rhea" id="RHEA:50025"/>
    </physiologicalReaction>
</comment>
<comment type="cofactor">
    <cofactor evidence="2">
        <name>Mg(2+)</name>
        <dbReference type="ChEBI" id="CHEBI:18420"/>
    </cofactor>
</comment>
<evidence type="ECO:0000256" key="9">
    <source>
        <dbReference type="ARBA" id="ARBA00031193"/>
    </source>
</evidence>
<comment type="catalytic activity">
    <reaction evidence="13">
        <text>octanoyl-CoA + H2O = S-octanoyl-4'-phosphopantetheine + adenosine 3',5'-bisphosphate + 2 H(+)</text>
        <dbReference type="Rhea" id="RHEA:50016"/>
        <dbReference type="ChEBI" id="CHEBI:15377"/>
        <dbReference type="ChEBI" id="CHEBI:15378"/>
        <dbReference type="ChEBI" id="CHEBI:57386"/>
        <dbReference type="ChEBI" id="CHEBI:58343"/>
        <dbReference type="ChEBI" id="CHEBI:132013"/>
    </reaction>
    <physiologicalReaction direction="left-to-right" evidence="13">
        <dbReference type="Rhea" id="RHEA:50017"/>
    </physiologicalReaction>
</comment>
<comment type="catalytic activity">
    <reaction evidence="16">
        <text>hexanoyl-CoA + H2O = hexanoyl-4'-phosphopantetheine + adenosine 3',5'-bisphosphate + 2 H(+)</text>
        <dbReference type="Rhea" id="RHEA:49980"/>
        <dbReference type="ChEBI" id="CHEBI:15377"/>
        <dbReference type="ChEBI" id="CHEBI:15378"/>
        <dbReference type="ChEBI" id="CHEBI:58343"/>
        <dbReference type="ChEBI" id="CHEBI:62620"/>
        <dbReference type="ChEBI" id="CHEBI:132012"/>
    </reaction>
    <physiologicalReaction direction="left-to-right" evidence="16">
        <dbReference type="Rhea" id="RHEA:49981"/>
    </physiologicalReaction>
</comment>
<comment type="cofactor">
    <cofactor evidence="1">
        <name>Mn(2+)</name>
        <dbReference type="ChEBI" id="CHEBI:29035"/>
    </cofactor>
</comment>
<comment type="catalytic activity">
    <reaction evidence="22">
        <text>(9Z,12Z,15Z)-octadecatrienoyl-CoA + H2O = S-(9Z,12Z,15Z-octadecatrienoyl)-4'-phosphopantetheine + adenosine 3',5'-bisphosphate + 2 H(+)</text>
        <dbReference type="Rhea" id="RHEA:67532"/>
        <dbReference type="ChEBI" id="CHEBI:15377"/>
        <dbReference type="ChEBI" id="CHEBI:15378"/>
        <dbReference type="ChEBI" id="CHEBI:58343"/>
        <dbReference type="ChEBI" id="CHEBI:74034"/>
        <dbReference type="ChEBI" id="CHEBI:172386"/>
    </reaction>
    <physiologicalReaction direction="left-to-right" evidence="22">
        <dbReference type="Rhea" id="RHEA:67533"/>
    </physiologicalReaction>
</comment>
<accession>A0A6P8QLU1</accession>
<evidence type="ECO:0000256" key="28">
    <source>
        <dbReference type="ARBA" id="ARBA00048961"/>
    </source>
</evidence>
<comment type="catalytic activity">
    <reaction evidence="27">
        <text>an acyl-CoA + H2O = an acyl-4'-phosphopantetheine + adenosine 3',5'-bisphosphate + 2 H(+)</text>
        <dbReference type="Rhea" id="RHEA:50044"/>
        <dbReference type="ChEBI" id="CHEBI:15377"/>
        <dbReference type="ChEBI" id="CHEBI:15378"/>
        <dbReference type="ChEBI" id="CHEBI:58342"/>
        <dbReference type="ChEBI" id="CHEBI:58343"/>
        <dbReference type="ChEBI" id="CHEBI:132023"/>
    </reaction>
    <physiologicalReaction direction="left-to-right" evidence="27">
        <dbReference type="Rhea" id="RHEA:50045"/>
    </physiologicalReaction>
</comment>
<comment type="catalytic activity">
    <reaction evidence="25">
        <text>a 5'-end CoA-ribonucleoside in mRNA + H2O = a 5'-end phospho-adenosine-phospho-ribonucleoside in mRNA + (R)-4'-phosphopantetheine + 2 H(+)</text>
        <dbReference type="Rhea" id="RHEA:67592"/>
        <dbReference type="Rhea" id="RHEA-COMP:15719"/>
        <dbReference type="Rhea" id="RHEA-COMP:17276"/>
        <dbReference type="ChEBI" id="CHEBI:15377"/>
        <dbReference type="ChEBI" id="CHEBI:15378"/>
        <dbReference type="ChEBI" id="CHEBI:61723"/>
        <dbReference type="ChEBI" id="CHEBI:144051"/>
        <dbReference type="ChEBI" id="CHEBI:172371"/>
    </reaction>
    <physiologicalReaction direction="left-to-right" evidence="25">
        <dbReference type="Rhea" id="RHEA:67593"/>
    </physiologicalReaction>
</comment>
<protein>
    <recommendedName>
        <fullName evidence="8">Acyl-coenzyme A diphosphatase NUDT19</fullName>
        <ecNumber evidence="11">3.6.1.77</ecNumber>
    </recommendedName>
    <alternativeName>
        <fullName evidence="9">Nucleoside diphosphate-linked moiety X motif 19</fullName>
    </alternativeName>
</protein>
<comment type="catalytic activity">
    <reaction evidence="23">
        <text>(9Z)-tetradecenoyl-CoA + H2O = S-(9Z-tetradecenoyl)-4'-phosphopantetheine + adenosine 3',5'-bisphosphate + 2 H(+)</text>
        <dbReference type="Rhea" id="RHEA:67544"/>
        <dbReference type="ChEBI" id="CHEBI:15377"/>
        <dbReference type="ChEBI" id="CHEBI:15378"/>
        <dbReference type="ChEBI" id="CHEBI:58343"/>
        <dbReference type="ChEBI" id="CHEBI:65060"/>
        <dbReference type="ChEBI" id="CHEBI:172389"/>
    </reaction>
    <physiologicalReaction direction="left-to-right" evidence="23">
        <dbReference type="Rhea" id="RHEA:67545"/>
    </physiologicalReaction>
</comment>
<evidence type="ECO:0000313" key="34">
    <source>
        <dbReference type="RefSeq" id="XP_033796865.1"/>
    </source>
</evidence>
<keyword evidence="32" id="KW-1185">Reference proteome</keyword>
<evidence type="ECO:0000256" key="4">
    <source>
        <dbReference type="ARBA" id="ARBA00022723"/>
    </source>
</evidence>
<dbReference type="GeneID" id="117358971"/>
<dbReference type="SUPFAM" id="SSF55811">
    <property type="entry name" value="Nudix"/>
    <property type="match status" value="1"/>
</dbReference>
<organism evidence="32 34">
    <name type="scientific">Geotrypetes seraphini</name>
    <name type="common">Gaboon caecilian</name>
    <name type="synonym">Caecilia seraphini</name>
    <dbReference type="NCBI Taxonomy" id="260995"/>
    <lineage>
        <taxon>Eukaryota</taxon>
        <taxon>Metazoa</taxon>
        <taxon>Chordata</taxon>
        <taxon>Craniata</taxon>
        <taxon>Vertebrata</taxon>
        <taxon>Euteleostomi</taxon>
        <taxon>Amphibia</taxon>
        <taxon>Gymnophiona</taxon>
        <taxon>Geotrypetes</taxon>
    </lineage>
</organism>
<evidence type="ECO:0000256" key="21">
    <source>
        <dbReference type="ARBA" id="ARBA00047757"/>
    </source>
</evidence>
<evidence type="ECO:0000256" key="6">
    <source>
        <dbReference type="ARBA" id="ARBA00022842"/>
    </source>
</evidence>
<comment type="function">
    <text evidence="12">Fatty acyl-coenzyme A (CoA) diphosphatase that hydrolyzes fatty acyl-CoA to yield acyl-4'-phosphopantetheine and adenosine 3',5'-bisphosphate. Mediates the hydrolysis of a wide range of CoA esters, including choloyl-CoA and branched-chain fatty-acyl-CoA esters and at low substrate concentrations medium and long-chain fatty-acyl-CoA esters are the primary substrates. Highest activity seen with medium-chain acyl-CoA esters and higher rates of activity seen with the unsaturated acyl-CoA esters compared with the saturated esters. Exhibits decapping activity towards dpCoA-capped RNAs in vitro.</text>
</comment>
<comment type="catalytic activity">
    <reaction evidence="28">
        <text>choloyl-CoA + H2O = S-choloyl-4'-phosphopantetheine + adenosine 3',5'-bisphosphate + 2 H(+)</text>
        <dbReference type="Rhea" id="RHEA:50036"/>
        <dbReference type="ChEBI" id="CHEBI:15377"/>
        <dbReference type="ChEBI" id="CHEBI:15378"/>
        <dbReference type="ChEBI" id="CHEBI:57373"/>
        <dbReference type="ChEBI" id="CHEBI:58343"/>
        <dbReference type="ChEBI" id="CHEBI:132020"/>
    </reaction>
    <physiologicalReaction direction="left-to-right" evidence="28">
        <dbReference type="Rhea" id="RHEA:50037"/>
    </physiologicalReaction>
</comment>
<comment type="catalytic activity">
    <reaction evidence="29">
        <text>butanoyl-CoA + H2O = S-butanoyl-4'-phosphopantetheine + adenosine 3',5'-bisphosphate + 2 H(+)</text>
        <dbReference type="Rhea" id="RHEA:49976"/>
        <dbReference type="ChEBI" id="CHEBI:15377"/>
        <dbReference type="ChEBI" id="CHEBI:15378"/>
        <dbReference type="ChEBI" id="CHEBI:57371"/>
        <dbReference type="ChEBI" id="CHEBI:58343"/>
        <dbReference type="ChEBI" id="CHEBI:132011"/>
    </reaction>
    <physiologicalReaction direction="left-to-right" evidence="29">
        <dbReference type="Rhea" id="RHEA:49977"/>
    </physiologicalReaction>
</comment>
<evidence type="ECO:0000256" key="18">
    <source>
        <dbReference type="ARBA" id="ARBA00047584"/>
    </source>
</evidence>
<evidence type="ECO:0000256" key="25">
    <source>
        <dbReference type="ARBA" id="ARBA00048667"/>
    </source>
</evidence>
<dbReference type="Proteomes" id="UP000515159">
    <property type="component" value="Chromosome 4"/>
</dbReference>
<evidence type="ECO:0000256" key="23">
    <source>
        <dbReference type="ARBA" id="ARBA00048413"/>
    </source>
</evidence>
<reference evidence="33 34" key="1">
    <citation type="submission" date="2025-04" db="UniProtKB">
        <authorList>
            <consortium name="RefSeq"/>
        </authorList>
    </citation>
    <scope>IDENTIFICATION</scope>
</reference>
<evidence type="ECO:0000256" key="30">
    <source>
        <dbReference type="ARBA" id="ARBA00049403"/>
    </source>
</evidence>